<evidence type="ECO:0000256" key="1">
    <source>
        <dbReference type="ARBA" id="ARBA00023242"/>
    </source>
</evidence>
<name>A0A1V6TUZ6_9EURO</name>
<feature type="region of interest" description="Disordered" evidence="2">
    <location>
        <begin position="215"/>
        <end position="235"/>
    </location>
</feature>
<evidence type="ECO:0000256" key="2">
    <source>
        <dbReference type="SAM" id="MobiDB-lite"/>
    </source>
</evidence>
<evidence type="ECO:0000313" key="5">
    <source>
        <dbReference type="Proteomes" id="UP000191285"/>
    </source>
</evidence>
<proteinExistence type="predicted"/>
<feature type="compositionally biased region" description="Gly residues" evidence="2">
    <location>
        <begin position="64"/>
        <end position="77"/>
    </location>
</feature>
<keyword evidence="5" id="KW-1185">Reference proteome</keyword>
<sequence length="862" mass="97150">MSRKRQQNQNYSPPGEGSKSQNEGPSKQSKPHSAPATPKRPPIWGASSAREARASKSTPLLEDGVGGGGGGGGGGGASDVASAPNAKVAIPRQPPGNAPRDVDRLTAELQEYENFVNDLRTSAENHTADWIKGLIDKHGLRRNPSFENPPSQLSTPQNEVLDGDDASPISSIGSLNAIDRVEEDLNRTKHTRATGYMGKSSEISWMQRLHMEAEQRARGNPGILEPNTDEEETGSDRFSLHALNYHLDDLEISVAEPVQLYSMPSRHLAHRLFDDYLKTVHPFFPIISKPLFRAQFQTFFDSSSRYSAARPSNKWLAILNTIFAIAAKHAHLIHAPWRGNENDHLVYLARARQLSMNGEVLFSHPDLQQVQVEGLIAFYLMTSDQINRAWRISALAVRSAITLGINLKIDTPKTPNVAKEARYRVWWCLYSFEHMLGIMTGRAIYSLDGGYATPLPLPFEEEQLQEDPEAVKLLNDPGARDEQLSSLMASTGIRQSGNKDDIQKSRSKDRTWLKNMASNSGLCYLYYCDLTVITQEIVNKVFSTNSVTLMWSEIEARLDELRLRIDLWHSSLPASLDFTHEEAEDHPDQLRYKLFLAFHYYGARITLGRPCLCRRDARLTNTTNQTFSHMMAVITLNSASGMLDLIPDEPNILQLYKLCPWWCVLRYLMQAATVILLELSFGSVHMPEEELKLVQLSKKCIRWFHAMSERSIGSRRAWQLCDSIFRKLSSGMKYSTDDIPSKPQDRHVISEEGPLANANFFGPAGSSVPRDYFNLHLEDSMFGQRSSAEDDIWTNYFNLPTPDFMPSIQNQNHAHNQGQGQGHSHPHPHNHIPDDYFPYDPLGEDFMRSLFPSSEEENREPN</sequence>
<evidence type="ECO:0000259" key="3">
    <source>
        <dbReference type="SMART" id="SM00906"/>
    </source>
</evidence>
<dbReference type="SMART" id="SM00906">
    <property type="entry name" value="Fungal_trans"/>
    <property type="match status" value="1"/>
</dbReference>
<evidence type="ECO:0000313" key="4">
    <source>
        <dbReference type="EMBL" id="OQE29700.1"/>
    </source>
</evidence>
<reference evidence="5" key="1">
    <citation type="journal article" date="2017" name="Nat. Microbiol.">
        <title>Global analysis of biosynthetic gene clusters reveals vast potential of secondary metabolite production in Penicillium species.</title>
        <authorList>
            <person name="Nielsen J.C."/>
            <person name="Grijseels S."/>
            <person name="Prigent S."/>
            <person name="Ji B."/>
            <person name="Dainat J."/>
            <person name="Nielsen K.F."/>
            <person name="Frisvad J.C."/>
            <person name="Workman M."/>
            <person name="Nielsen J."/>
        </authorList>
    </citation>
    <scope>NUCLEOTIDE SEQUENCE [LARGE SCALE GENOMIC DNA]</scope>
    <source>
        <strain evidence="5">IBT 24891</strain>
    </source>
</reference>
<dbReference type="GO" id="GO:0008270">
    <property type="term" value="F:zinc ion binding"/>
    <property type="evidence" value="ECO:0007669"/>
    <property type="project" value="InterPro"/>
</dbReference>
<dbReference type="InterPro" id="IPR053230">
    <property type="entry name" value="Trans_reg_galc"/>
</dbReference>
<protein>
    <recommendedName>
        <fullName evidence="3">Xylanolytic transcriptional activator regulatory domain-containing protein</fullName>
    </recommendedName>
</protein>
<dbReference type="AlphaFoldDB" id="A0A1V6TUZ6"/>
<feature type="region of interest" description="Disordered" evidence="2">
    <location>
        <begin position="804"/>
        <end position="838"/>
    </location>
</feature>
<dbReference type="OrthoDB" id="5296287at2759"/>
<feature type="domain" description="Xylanolytic transcriptional activator regulatory" evidence="3">
    <location>
        <begin position="389"/>
        <end position="462"/>
    </location>
</feature>
<dbReference type="PANTHER" id="PTHR47654:SF3">
    <property type="entry name" value="ZN(II)2CYS6 TRANSCRIPTION FACTOR (EUROFUNG)"/>
    <property type="match status" value="1"/>
</dbReference>
<dbReference type="PANTHER" id="PTHR47654">
    <property type="entry name" value="ZN(II)2CYS6 TRANSCRIPTION FACTOR (EUROFUNG)-RELATED"/>
    <property type="match status" value="1"/>
</dbReference>
<feature type="compositionally biased region" description="Low complexity" evidence="2">
    <location>
        <begin position="809"/>
        <end position="818"/>
    </location>
</feature>
<dbReference type="CDD" id="cd12148">
    <property type="entry name" value="fungal_TF_MHR"/>
    <property type="match status" value="1"/>
</dbReference>
<dbReference type="InterPro" id="IPR007219">
    <property type="entry name" value="XnlR_reg_dom"/>
</dbReference>
<feature type="region of interest" description="Disordered" evidence="2">
    <location>
        <begin position="1"/>
        <end position="101"/>
    </location>
</feature>
<dbReference type="Pfam" id="PF04082">
    <property type="entry name" value="Fungal_trans"/>
    <property type="match status" value="1"/>
</dbReference>
<dbReference type="EMBL" id="MLKD01000002">
    <property type="protein sequence ID" value="OQE29700.1"/>
    <property type="molecule type" value="Genomic_DNA"/>
</dbReference>
<gene>
    <name evidence="4" type="ORF">PENSTE_c002G04057</name>
</gene>
<dbReference type="GO" id="GO:0003677">
    <property type="term" value="F:DNA binding"/>
    <property type="evidence" value="ECO:0007669"/>
    <property type="project" value="InterPro"/>
</dbReference>
<dbReference type="GO" id="GO:0006351">
    <property type="term" value="P:DNA-templated transcription"/>
    <property type="evidence" value="ECO:0007669"/>
    <property type="project" value="InterPro"/>
</dbReference>
<keyword evidence="1" id="KW-0539">Nucleus</keyword>
<organism evidence="4 5">
    <name type="scientific">Penicillium steckii</name>
    <dbReference type="NCBI Taxonomy" id="303698"/>
    <lineage>
        <taxon>Eukaryota</taxon>
        <taxon>Fungi</taxon>
        <taxon>Dikarya</taxon>
        <taxon>Ascomycota</taxon>
        <taxon>Pezizomycotina</taxon>
        <taxon>Eurotiomycetes</taxon>
        <taxon>Eurotiomycetidae</taxon>
        <taxon>Eurotiales</taxon>
        <taxon>Aspergillaceae</taxon>
        <taxon>Penicillium</taxon>
    </lineage>
</organism>
<feature type="compositionally biased region" description="Polar residues" evidence="2">
    <location>
        <begin position="7"/>
        <end position="28"/>
    </location>
</feature>
<comment type="caution">
    <text evidence="4">The sequence shown here is derived from an EMBL/GenBank/DDBJ whole genome shotgun (WGS) entry which is preliminary data.</text>
</comment>
<dbReference type="Proteomes" id="UP000191285">
    <property type="component" value="Unassembled WGS sequence"/>
</dbReference>
<accession>A0A1V6TUZ6</accession>